<accession>A0A1M5CRP8</accession>
<dbReference type="Proteomes" id="UP000184517">
    <property type="component" value="Unassembled WGS sequence"/>
</dbReference>
<keyword evidence="3" id="KW-1185">Reference proteome</keyword>
<sequence length="63" mass="7081">MNTVSEYKPSTPMSLSRHNKTKQASKDAKEMKHYDIAGLEKTSREGLEAAIKDKTTSGWVRVI</sequence>
<reference evidence="3" key="1">
    <citation type="submission" date="2016-11" db="EMBL/GenBank/DDBJ databases">
        <authorList>
            <person name="Varghese N."/>
            <person name="Submissions S."/>
        </authorList>
    </citation>
    <scope>NUCLEOTIDE SEQUENCE [LARGE SCALE GENOMIC DNA]</scope>
    <source>
        <strain evidence="3">DSM 16579</strain>
    </source>
</reference>
<dbReference type="EMBL" id="FQVF01000009">
    <property type="protein sequence ID" value="SHF57441.1"/>
    <property type="molecule type" value="Genomic_DNA"/>
</dbReference>
<gene>
    <name evidence="2" type="ORF">SAMN02745753_02228</name>
</gene>
<organism evidence="2 3">
    <name type="scientific">Marinomonas polaris DSM 16579</name>
    <dbReference type="NCBI Taxonomy" id="1122206"/>
    <lineage>
        <taxon>Bacteria</taxon>
        <taxon>Pseudomonadati</taxon>
        <taxon>Pseudomonadota</taxon>
        <taxon>Gammaproteobacteria</taxon>
        <taxon>Oceanospirillales</taxon>
        <taxon>Oceanospirillaceae</taxon>
        <taxon>Marinomonas</taxon>
    </lineage>
</organism>
<evidence type="ECO:0000313" key="3">
    <source>
        <dbReference type="Proteomes" id="UP000184517"/>
    </source>
</evidence>
<protein>
    <submittedName>
        <fullName evidence="2">Uncharacterized protein</fullName>
    </submittedName>
</protein>
<dbReference type="RefSeq" id="WP_072839772.1">
    <property type="nucleotide sequence ID" value="NZ_FQVF01000009.1"/>
</dbReference>
<dbReference type="OrthoDB" id="9884557at2"/>
<proteinExistence type="predicted"/>
<name>A0A1M5CRP8_9GAMM</name>
<evidence type="ECO:0000313" key="2">
    <source>
        <dbReference type="EMBL" id="SHF57441.1"/>
    </source>
</evidence>
<evidence type="ECO:0000256" key="1">
    <source>
        <dbReference type="SAM" id="MobiDB-lite"/>
    </source>
</evidence>
<dbReference type="AlphaFoldDB" id="A0A1M5CRP8"/>
<feature type="region of interest" description="Disordered" evidence="1">
    <location>
        <begin position="1"/>
        <end position="32"/>
    </location>
</feature>